<organism evidence="7 8">
    <name type="scientific">Ameca splendens</name>
    <dbReference type="NCBI Taxonomy" id="208324"/>
    <lineage>
        <taxon>Eukaryota</taxon>
        <taxon>Metazoa</taxon>
        <taxon>Chordata</taxon>
        <taxon>Craniata</taxon>
        <taxon>Vertebrata</taxon>
        <taxon>Euteleostomi</taxon>
        <taxon>Actinopterygii</taxon>
        <taxon>Neopterygii</taxon>
        <taxon>Teleostei</taxon>
        <taxon>Neoteleostei</taxon>
        <taxon>Acanthomorphata</taxon>
        <taxon>Ovalentaria</taxon>
        <taxon>Atherinomorphae</taxon>
        <taxon>Cyprinodontiformes</taxon>
        <taxon>Goodeidae</taxon>
        <taxon>Ameca</taxon>
    </lineage>
</organism>
<feature type="transmembrane region" description="Helical" evidence="6">
    <location>
        <begin position="137"/>
        <end position="161"/>
    </location>
</feature>
<dbReference type="EMBL" id="JAHRIP010030749">
    <property type="protein sequence ID" value="MEQ2292701.1"/>
    <property type="molecule type" value="Genomic_DNA"/>
</dbReference>
<keyword evidence="5 6" id="KW-0472">Membrane</keyword>
<dbReference type="PANTHER" id="PTHR11616:SF96">
    <property type="entry name" value="SODIUM- AND CHLORIDE-DEPENDENT CREATINE TRANSPORTER 1"/>
    <property type="match status" value="1"/>
</dbReference>
<comment type="subcellular location">
    <subcellularLocation>
        <location evidence="1">Membrane</location>
        <topology evidence="1">Multi-pass membrane protein</topology>
    </subcellularLocation>
</comment>
<feature type="transmembrane region" description="Helical" evidence="6">
    <location>
        <begin position="7"/>
        <end position="28"/>
    </location>
</feature>
<dbReference type="Proteomes" id="UP001469553">
    <property type="component" value="Unassembled WGS sequence"/>
</dbReference>
<feature type="transmembrane region" description="Helical" evidence="6">
    <location>
        <begin position="106"/>
        <end position="125"/>
    </location>
</feature>
<dbReference type="PROSITE" id="PS50267">
    <property type="entry name" value="NA_NEUROTRAN_SYMP_3"/>
    <property type="match status" value="1"/>
</dbReference>
<dbReference type="PROSITE" id="PS00754">
    <property type="entry name" value="NA_NEUROTRAN_SYMP_2"/>
    <property type="match status" value="1"/>
</dbReference>
<evidence type="ECO:0000256" key="6">
    <source>
        <dbReference type="SAM" id="Phobius"/>
    </source>
</evidence>
<dbReference type="InterPro" id="IPR000175">
    <property type="entry name" value="Na/ntran_symport"/>
</dbReference>
<sequence>LGYASMVIVFFCNTYYIMVLAWGFYYLIKSFSSTLPWSTCENEWNTPNCLEIFHHQDCKNTTMANTTVGSGNLTCADLSDARSPIIEFWENKVLNISSGLDEPGQINWELMLCLMAVWVLVYFCVWKGVKSTGKIVYFTATFPYVVLIILLVRGVTLPGAYDGIMYYIKPNWSKLEEAQVWIDAGTQIFFSYAIGLGALTALGSYNRFNNDCYKDAFVLALINSGTSFFAGFVVFSILGFMAAEQGVDISQVAESGPGLAFIAYPKAVSLMPVAPLWAALFFFMLLLLGLDSQHSLVPMCSSLVPVVSQNEGQPARCLSFLHLCGRGVNHPNLRQLDWPLRMDNTPAPVFIQMALVNARSLASKTFILKFTGHKVKPPALAQPCQSINSSTAAQFFSFLFCNLPQRFCGPSLKC</sequence>
<keyword evidence="4 6" id="KW-1133">Transmembrane helix</keyword>
<gene>
    <name evidence="7" type="primary">SLC6A8_3</name>
    <name evidence="7" type="ORF">AMECASPLE_025606</name>
</gene>
<feature type="transmembrane region" description="Helical" evidence="6">
    <location>
        <begin position="263"/>
        <end position="290"/>
    </location>
</feature>
<proteinExistence type="predicted"/>
<dbReference type="InterPro" id="IPR037272">
    <property type="entry name" value="SNS_sf"/>
</dbReference>
<reference evidence="7 8" key="1">
    <citation type="submission" date="2021-06" db="EMBL/GenBank/DDBJ databases">
        <authorList>
            <person name="Palmer J.M."/>
        </authorList>
    </citation>
    <scope>NUCLEOTIDE SEQUENCE [LARGE SCALE GENOMIC DNA]</scope>
    <source>
        <strain evidence="7 8">AS_MEX2019</strain>
        <tissue evidence="7">Muscle</tissue>
    </source>
</reference>
<name>A0ABV0YG14_9TELE</name>
<comment type="caution">
    <text evidence="7">The sequence shown here is derived from an EMBL/GenBank/DDBJ whole genome shotgun (WGS) entry which is preliminary data.</text>
</comment>
<keyword evidence="8" id="KW-1185">Reference proteome</keyword>
<keyword evidence="3 6" id="KW-0812">Transmembrane</keyword>
<dbReference type="Pfam" id="PF00209">
    <property type="entry name" value="SNF"/>
    <property type="match status" value="1"/>
</dbReference>
<feature type="non-terminal residue" evidence="7">
    <location>
        <position position="1"/>
    </location>
</feature>
<evidence type="ECO:0000256" key="4">
    <source>
        <dbReference type="ARBA" id="ARBA00022989"/>
    </source>
</evidence>
<evidence type="ECO:0000313" key="7">
    <source>
        <dbReference type="EMBL" id="MEQ2292701.1"/>
    </source>
</evidence>
<evidence type="ECO:0000313" key="8">
    <source>
        <dbReference type="Proteomes" id="UP001469553"/>
    </source>
</evidence>
<keyword evidence="2" id="KW-0813">Transport</keyword>
<evidence type="ECO:0000256" key="5">
    <source>
        <dbReference type="ARBA" id="ARBA00023136"/>
    </source>
</evidence>
<feature type="transmembrane region" description="Helical" evidence="6">
    <location>
        <begin position="217"/>
        <end position="243"/>
    </location>
</feature>
<protein>
    <submittedName>
        <fullName evidence="7">Sodium- and chloride-dependent creatine transporter 1</fullName>
    </submittedName>
</protein>
<accession>A0ABV0YG14</accession>
<evidence type="ECO:0000256" key="1">
    <source>
        <dbReference type="ARBA" id="ARBA00004141"/>
    </source>
</evidence>
<evidence type="ECO:0000256" key="3">
    <source>
        <dbReference type="ARBA" id="ARBA00022692"/>
    </source>
</evidence>
<evidence type="ECO:0000256" key="2">
    <source>
        <dbReference type="ARBA" id="ARBA00022448"/>
    </source>
</evidence>
<dbReference type="PRINTS" id="PR00176">
    <property type="entry name" value="NANEUSMPORT"/>
</dbReference>
<feature type="transmembrane region" description="Helical" evidence="6">
    <location>
        <begin position="181"/>
        <end position="205"/>
    </location>
</feature>
<dbReference type="SUPFAM" id="SSF161070">
    <property type="entry name" value="SNF-like"/>
    <property type="match status" value="1"/>
</dbReference>
<dbReference type="PANTHER" id="PTHR11616">
    <property type="entry name" value="SODIUM/CHLORIDE DEPENDENT TRANSPORTER"/>
    <property type="match status" value="1"/>
</dbReference>